<evidence type="ECO:0000259" key="3">
    <source>
        <dbReference type="PROSITE" id="PS51186"/>
    </source>
</evidence>
<evidence type="ECO:0000313" key="4">
    <source>
        <dbReference type="EMBL" id="SQD92497.1"/>
    </source>
</evidence>
<dbReference type="CDD" id="cd04301">
    <property type="entry name" value="NAT_SF"/>
    <property type="match status" value="1"/>
</dbReference>
<dbReference type="InterPro" id="IPR000182">
    <property type="entry name" value="GNAT_dom"/>
</dbReference>
<dbReference type="GO" id="GO:0016747">
    <property type="term" value="F:acyltransferase activity, transferring groups other than amino-acyl groups"/>
    <property type="evidence" value="ECO:0007669"/>
    <property type="project" value="InterPro"/>
</dbReference>
<keyword evidence="5" id="KW-1185">Reference proteome</keyword>
<sequence length="160" mass="17943">MNRVDVRNMVPIDVQKVAVIAEQAFFQIYPFDWMANAEALAKASISQKATVLVAEIGEDIVGYCNLRKWPAGGWIDQIAVAQKNLRQGIGRTLVNHIISEARTKGYWKVSLITAESDVRSSRFFKACGFDVVGVMQDEIRKGENGILMSRIVDYSLHPNR</sequence>
<keyword evidence="1" id="KW-0808">Transferase</keyword>
<dbReference type="InterPro" id="IPR050832">
    <property type="entry name" value="Bact_Acetyltransf"/>
</dbReference>
<dbReference type="AlphaFoldDB" id="A0A2X3K5E3"/>
<protein>
    <recommendedName>
        <fullName evidence="3">N-acetyltransferase domain-containing protein</fullName>
    </recommendedName>
</protein>
<keyword evidence="2" id="KW-0012">Acyltransferase</keyword>
<dbReference type="Gene3D" id="3.40.630.30">
    <property type="match status" value="1"/>
</dbReference>
<dbReference type="Proteomes" id="UP000249818">
    <property type="component" value="Chromosome BARAN1"/>
</dbReference>
<dbReference type="InterPro" id="IPR016181">
    <property type="entry name" value="Acyl_CoA_acyltransferase"/>
</dbReference>
<reference evidence="5" key="1">
    <citation type="submission" date="2018-05" db="EMBL/GenBank/DDBJ databases">
        <authorList>
            <person name="Hao L."/>
        </authorList>
    </citation>
    <scope>NUCLEOTIDE SEQUENCE [LARGE SCALE GENOMIC DNA]</scope>
</reference>
<dbReference type="PROSITE" id="PS51186">
    <property type="entry name" value="GNAT"/>
    <property type="match status" value="1"/>
</dbReference>
<organism evidence="4 5">
    <name type="scientific">Candidatus Bipolaricaulis anaerobius</name>
    <dbReference type="NCBI Taxonomy" id="2026885"/>
    <lineage>
        <taxon>Bacteria</taxon>
        <taxon>Candidatus Bipolaricaulota</taxon>
        <taxon>Candidatus Bipolaricaulia</taxon>
        <taxon>Candidatus Bipolaricaulales</taxon>
        <taxon>Candidatus Bipolaricaulaceae</taxon>
        <taxon>Candidatus Bipolaricaulis</taxon>
    </lineage>
</organism>
<name>A0A2X3K5E3_9BACT</name>
<accession>A0A2X3K5E3</accession>
<dbReference type="Pfam" id="PF00583">
    <property type="entry name" value="Acetyltransf_1"/>
    <property type="match status" value="1"/>
</dbReference>
<dbReference type="PANTHER" id="PTHR43877">
    <property type="entry name" value="AMINOALKYLPHOSPHONATE N-ACETYLTRANSFERASE-RELATED-RELATED"/>
    <property type="match status" value="1"/>
</dbReference>
<evidence type="ECO:0000256" key="1">
    <source>
        <dbReference type="ARBA" id="ARBA00022679"/>
    </source>
</evidence>
<dbReference type="EMBL" id="LS483254">
    <property type="protein sequence ID" value="SQD92497.1"/>
    <property type="molecule type" value="Genomic_DNA"/>
</dbReference>
<feature type="domain" description="N-acetyltransferase" evidence="3">
    <location>
        <begin position="4"/>
        <end position="153"/>
    </location>
</feature>
<dbReference type="KEGG" id="bana:BARAN1_0473"/>
<evidence type="ECO:0000313" key="5">
    <source>
        <dbReference type="Proteomes" id="UP000249818"/>
    </source>
</evidence>
<gene>
    <name evidence="4" type="ORF">BARAN1_0473</name>
</gene>
<evidence type="ECO:0000256" key="2">
    <source>
        <dbReference type="ARBA" id="ARBA00023315"/>
    </source>
</evidence>
<dbReference type="SUPFAM" id="SSF55729">
    <property type="entry name" value="Acyl-CoA N-acyltransferases (Nat)"/>
    <property type="match status" value="1"/>
</dbReference>
<proteinExistence type="predicted"/>